<dbReference type="Proteomes" id="UP001230908">
    <property type="component" value="Unassembled WGS sequence"/>
</dbReference>
<accession>A0ABU0ZPX4</accession>
<sequence length="61" mass="6420">MAGSPPAVVPLGNDSRCPEPTATVNLSYDEHDWRCTATGDGEVRIQITSHPVSRGRGTAGQ</sequence>
<dbReference type="RefSeq" id="WP_308716355.1">
    <property type="nucleotide sequence ID" value="NZ_JAVHUY010000037.1"/>
</dbReference>
<protein>
    <submittedName>
        <fullName evidence="1">Uncharacterized protein</fullName>
    </submittedName>
</protein>
<proteinExistence type="predicted"/>
<evidence type="ECO:0000313" key="1">
    <source>
        <dbReference type="EMBL" id="MDQ7909093.1"/>
    </source>
</evidence>
<evidence type="ECO:0000313" key="2">
    <source>
        <dbReference type="Proteomes" id="UP001230908"/>
    </source>
</evidence>
<name>A0ABU0ZPX4_9ACTN</name>
<keyword evidence="2" id="KW-1185">Reference proteome</keyword>
<reference evidence="1 2" key="1">
    <citation type="submission" date="2023-08" db="EMBL/GenBank/DDBJ databases">
        <title>Phytohabitans sansha sp. nov., isolated from marine sediment.</title>
        <authorList>
            <person name="Zhao Y."/>
            <person name="Yi K."/>
        </authorList>
    </citation>
    <scope>NUCLEOTIDE SEQUENCE [LARGE SCALE GENOMIC DNA]</scope>
    <source>
        <strain evidence="1 2">ZYX-F-186</strain>
    </source>
</reference>
<gene>
    <name evidence="1" type="ORF">RB614_31680</name>
</gene>
<organism evidence="1 2">
    <name type="scientific">Phytohabitans maris</name>
    <dbReference type="NCBI Taxonomy" id="3071409"/>
    <lineage>
        <taxon>Bacteria</taxon>
        <taxon>Bacillati</taxon>
        <taxon>Actinomycetota</taxon>
        <taxon>Actinomycetes</taxon>
        <taxon>Micromonosporales</taxon>
        <taxon>Micromonosporaceae</taxon>
    </lineage>
</organism>
<dbReference type="EMBL" id="JAVHUY010000037">
    <property type="protein sequence ID" value="MDQ7909093.1"/>
    <property type="molecule type" value="Genomic_DNA"/>
</dbReference>
<comment type="caution">
    <text evidence="1">The sequence shown here is derived from an EMBL/GenBank/DDBJ whole genome shotgun (WGS) entry which is preliminary data.</text>
</comment>